<keyword evidence="3" id="KW-1185">Reference proteome</keyword>
<evidence type="ECO:0000313" key="3">
    <source>
        <dbReference type="Proteomes" id="UP000243217"/>
    </source>
</evidence>
<keyword evidence="1" id="KW-1133">Transmembrane helix</keyword>
<sequence>MAKPFVAYTTEPFPWIQEVLNHELEANFTSFNASLILTAQCWYNNDTLPSGLPFYTDRVHNSFVVRRVVDPAKFTICSSFLQVLPAEQGTCIIVRFLALSIAHQILWISRNDQIDNGNSSQTFTLTFVLTQYRFVSLIWLKFFVRCSIFAIVAICLWKVYYRHYFDLANTIACYGHQQDLVSWRYHLVVGDPMAILVTNKYIIGA</sequence>
<feature type="non-terminal residue" evidence="2">
    <location>
        <position position="205"/>
    </location>
</feature>
<reference evidence="2 3" key="1">
    <citation type="journal article" date="2014" name="Genome Biol. Evol.">
        <title>The secreted proteins of Achlya hypogyna and Thraustotheca clavata identify the ancestral oomycete secretome and reveal gene acquisitions by horizontal gene transfer.</title>
        <authorList>
            <person name="Misner I."/>
            <person name="Blouin N."/>
            <person name="Leonard G."/>
            <person name="Richards T.A."/>
            <person name="Lane C.E."/>
        </authorList>
    </citation>
    <scope>NUCLEOTIDE SEQUENCE [LARGE SCALE GENOMIC DNA]</scope>
    <source>
        <strain evidence="2 3">ATCC 34112</strain>
    </source>
</reference>
<evidence type="ECO:0000256" key="1">
    <source>
        <dbReference type="SAM" id="Phobius"/>
    </source>
</evidence>
<gene>
    <name evidence="2" type="ORF">THRCLA_22159</name>
</gene>
<dbReference type="Proteomes" id="UP000243217">
    <property type="component" value="Unassembled WGS sequence"/>
</dbReference>
<comment type="caution">
    <text evidence="2">The sequence shown here is derived from an EMBL/GenBank/DDBJ whole genome shotgun (WGS) entry which is preliminary data.</text>
</comment>
<feature type="transmembrane region" description="Helical" evidence="1">
    <location>
        <begin position="142"/>
        <end position="160"/>
    </location>
</feature>
<organism evidence="2 3">
    <name type="scientific">Thraustotheca clavata</name>
    <dbReference type="NCBI Taxonomy" id="74557"/>
    <lineage>
        <taxon>Eukaryota</taxon>
        <taxon>Sar</taxon>
        <taxon>Stramenopiles</taxon>
        <taxon>Oomycota</taxon>
        <taxon>Saprolegniomycetes</taxon>
        <taxon>Saprolegniales</taxon>
        <taxon>Achlyaceae</taxon>
        <taxon>Thraustotheca</taxon>
    </lineage>
</organism>
<accession>A0A1V9ZBG0</accession>
<keyword evidence="1" id="KW-0812">Transmembrane</keyword>
<proteinExistence type="predicted"/>
<name>A0A1V9ZBG0_9STRA</name>
<keyword evidence="1" id="KW-0472">Membrane</keyword>
<protein>
    <submittedName>
        <fullName evidence="2">Uncharacterized protein</fullName>
    </submittedName>
</protein>
<dbReference type="AlphaFoldDB" id="A0A1V9ZBG0"/>
<dbReference type="EMBL" id="JNBS01002131">
    <property type="protein sequence ID" value="OQR95339.1"/>
    <property type="molecule type" value="Genomic_DNA"/>
</dbReference>
<evidence type="ECO:0000313" key="2">
    <source>
        <dbReference type="EMBL" id="OQR95339.1"/>
    </source>
</evidence>